<dbReference type="InterPro" id="IPR025377">
    <property type="entry name" value="DUF4367"/>
</dbReference>
<dbReference type="InterPro" id="IPR052944">
    <property type="entry name" value="Sporulation_related"/>
</dbReference>
<dbReference type="SUPFAM" id="SSF89392">
    <property type="entry name" value="Prokaryotic lipoproteins and lipoprotein localization factors"/>
    <property type="match status" value="1"/>
</dbReference>
<dbReference type="EMBL" id="CP162551">
    <property type="protein sequence ID" value="XDI38015.1"/>
    <property type="molecule type" value="Genomic_DNA"/>
</dbReference>
<organism evidence="3">
    <name type="scientific">Alkalihalophilus sp. As8PL</name>
    <dbReference type="NCBI Taxonomy" id="3237103"/>
    <lineage>
        <taxon>Bacteria</taxon>
        <taxon>Bacillati</taxon>
        <taxon>Bacillota</taxon>
        <taxon>Bacilli</taxon>
        <taxon>Bacillales</taxon>
        <taxon>Bacillaceae</taxon>
        <taxon>Alkalihalophilus</taxon>
    </lineage>
</organism>
<dbReference type="AlphaFoldDB" id="A0AB39BXF9"/>
<evidence type="ECO:0000259" key="2">
    <source>
        <dbReference type="Pfam" id="PF14285"/>
    </source>
</evidence>
<protein>
    <submittedName>
        <fullName evidence="3">DUF4367 domain-containing protein</fullName>
    </submittedName>
</protein>
<dbReference type="Gene3D" id="2.50.20.10">
    <property type="entry name" value="Lipoprotein localisation LolA/LolB/LppX"/>
    <property type="match status" value="1"/>
</dbReference>
<feature type="domain" description="DUF4367" evidence="2">
    <location>
        <begin position="242"/>
        <end position="340"/>
    </location>
</feature>
<name>A0AB39BXF9_9BACI</name>
<keyword evidence="1" id="KW-0732">Signal</keyword>
<dbReference type="PANTHER" id="PTHR37507:SF2">
    <property type="entry name" value="SPORULATION PROTEIN YDCC"/>
    <property type="match status" value="1"/>
</dbReference>
<dbReference type="PROSITE" id="PS51257">
    <property type="entry name" value="PROKAR_LIPOPROTEIN"/>
    <property type="match status" value="1"/>
</dbReference>
<dbReference type="InterPro" id="IPR029046">
    <property type="entry name" value="LolA/LolB/LppX"/>
</dbReference>
<proteinExistence type="predicted"/>
<reference evidence="3" key="1">
    <citation type="submission" date="2024-07" db="EMBL/GenBank/DDBJ databases">
        <title>Identification and characteristics of an arsenic-resistant bacterial isolate, which belongs to a novel species.</title>
        <authorList>
            <person name="Juszczyk A."/>
            <person name="Kowalczyk A."/>
            <person name="Was K."/>
            <person name="Kosowicz W."/>
            <person name="Budzyn A."/>
            <person name="Latowski D."/>
        </authorList>
    </citation>
    <scope>NUCLEOTIDE SEQUENCE</scope>
    <source>
        <strain evidence="3">As8PL</strain>
    </source>
</reference>
<accession>A0AB39BXF9</accession>
<feature type="signal peptide" evidence="1">
    <location>
        <begin position="1"/>
        <end position="21"/>
    </location>
</feature>
<dbReference type="Pfam" id="PF14285">
    <property type="entry name" value="DUF4367"/>
    <property type="match status" value="1"/>
</dbReference>
<dbReference type="PANTHER" id="PTHR37507">
    <property type="entry name" value="SPORULATION PROTEIN YDCC"/>
    <property type="match status" value="1"/>
</dbReference>
<evidence type="ECO:0000256" key="1">
    <source>
        <dbReference type="SAM" id="SignalP"/>
    </source>
</evidence>
<feature type="chain" id="PRO_5044192553" evidence="1">
    <location>
        <begin position="22"/>
        <end position="341"/>
    </location>
</feature>
<dbReference type="RefSeq" id="WP_368505340.1">
    <property type="nucleotide sequence ID" value="NZ_CP162551.1"/>
</dbReference>
<sequence>MKKVTALLGLAGVLLFSTACSIEDTEQIIENAVEAQENLESYYAEVSSTFKYDGENESSTYKEWNVKPDKYRTEMEDGYLHISNGEESWSYDKTENTVTVFDTSEDLTEEMPSESEIIREMLTEMLESTDVVVNGKETIADRKTIHLSVSAKEGEEGFLGDTSYDIWVDEETYMPLKMMWISEDFSSVVEYTHIEYNIDIDEALFTFDIPEDAEVLTMDDFMVDSLSLDELKEVAPFDIPDLSAIPENFDFEEANYFEEMDMATMHFNDNEHYLVLSLTTDKTEMLDETEAVSTENFEGSYMHMFDMHFLFWSQDEVHIELMTDADALSKEELIEIATHIQ</sequence>
<gene>
    <name evidence="3" type="ORF">AB3N04_06765</name>
</gene>
<evidence type="ECO:0000313" key="3">
    <source>
        <dbReference type="EMBL" id="XDI38015.1"/>
    </source>
</evidence>